<reference evidence="3 4" key="1">
    <citation type="submission" date="2024-08" db="EMBL/GenBank/DDBJ databases">
        <title>Gnathostoma spinigerum genome.</title>
        <authorList>
            <person name="Gonzalez-Bertolin B."/>
            <person name="Monzon S."/>
            <person name="Zaballos A."/>
            <person name="Jimenez P."/>
            <person name="Dekumyoy P."/>
            <person name="Varona S."/>
            <person name="Cuesta I."/>
            <person name="Sumanam S."/>
            <person name="Adisakwattana P."/>
            <person name="Gasser R.B."/>
            <person name="Hernandez-Gonzalez A."/>
            <person name="Young N.D."/>
            <person name="Perteguer M.J."/>
        </authorList>
    </citation>
    <scope>NUCLEOTIDE SEQUENCE [LARGE SCALE GENOMIC DNA]</scope>
    <source>
        <strain evidence="3">AL3</strain>
        <tissue evidence="3">Liver</tissue>
    </source>
</reference>
<evidence type="ECO:0000256" key="1">
    <source>
        <dbReference type="SAM" id="MobiDB-lite"/>
    </source>
</evidence>
<gene>
    <name evidence="3" type="ORF">AB6A40_007074</name>
</gene>
<dbReference type="SMART" id="SM00061">
    <property type="entry name" value="MATH"/>
    <property type="match status" value="1"/>
</dbReference>
<feature type="compositionally biased region" description="Basic and acidic residues" evidence="1">
    <location>
        <begin position="7"/>
        <end position="18"/>
    </location>
</feature>
<name>A0ABD6ELE2_9BILA</name>
<dbReference type="Pfam" id="PF22486">
    <property type="entry name" value="MATH_2"/>
    <property type="match status" value="1"/>
</dbReference>
<dbReference type="EMBL" id="JBGFUD010005448">
    <property type="protein sequence ID" value="MFH4980365.1"/>
    <property type="molecule type" value="Genomic_DNA"/>
</dbReference>
<dbReference type="PANTHER" id="PTHR47022">
    <property type="entry name" value="BTB AND MATH DOMAIN-CONTAINING PROTEIN 36-RELATED"/>
    <property type="match status" value="1"/>
</dbReference>
<dbReference type="AlphaFoldDB" id="A0ABD6ELE2"/>
<feature type="domain" description="MATH" evidence="2">
    <location>
        <begin position="73"/>
        <end position="194"/>
    </location>
</feature>
<dbReference type="InterPro" id="IPR002083">
    <property type="entry name" value="MATH/TRAF_dom"/>
</dbReference>
<proteinExistence type="predicted"/>
<sequence>MTNDIGDVERSNKMKNSDSEDEVETVSLLNDQTAILHAQEELMDTSDHNGASSDPASPASVDAEEEDDPYKPEATLRLDIDHFSEFAKGTSETHQRLSKPVYVRGLPWKILAMPRETSRSDRRMSRTFGFFLQCNGESDAISWSCTASAVLTVLSQKPGVENHVRKINHTFYQKENDWGYSQFLTCDVSFHTFV</sequence>
<dbReference type="InterPro" id="IPR008974">
    <property type="entry name" value="TRAF-like"/>
</dbReference>
<feature type="compositionally biased region" description="Low complexity" evidence="1">
    <location>
        <begin position="51"/>
        <end position="61"/>
    </location>
</feature>
<accession>A0ABD6ELE2</accession>
<feature type="region of interest" description="Disordered" evidence="1">
    <location>
        <begin position="1"/>
        <end position="69"/>
    </location>
</feature>
<organism evidence="3 4">
    <name type="scientific">Gnathostoma spinigerum</name>
    <dbReference type="NCBI Taxonomy" id="75299"/>
    <lineage>
        <taxon>Eukaryota</taxon>
        <taxon>Metazoa</taxon>
        <taxon>Ecdysozoa</taxon>
        <taxon>Nematoda</taxon>
        <taxon>Chromadorea</taxon>
        <taxon>Rhabditida</taxon>
        <taxon>Spirurina</taxon>
        <taxon>Gnathostomatomorpha</taxon>
        <taxon>Gnathostomatoidea</taxon>
        <taxon>Gnathostomatidae</taxon>
        <taxon>Gnathostoma</taxon>
    </lineage>
</organism>
<dbReference type="PANTHER" id="PTHR47022:SF1">
    <property type="entry name" value="BTB AND MATH DOMAIN-CONTAINING PROTEIN 36-RELATED"/>
    <property type="match status" value="1"/>
</dbReference>
<evidence type="ECO:0000313" key="3">
    <source>
        <dbReference type="EMBL" id="MFH4980365.1"/>
    </source>
</evidence>
<dbReference type="Proteomes" id="UP001608902">
    <property type="component" value="Unassembled WGS sequence"/>
</dbReference>
<dbReference type="Gene3D" id="2.60.210.10">
    <property type="entry name" value="Apoptosis, Tumor Necrosis Factor Receptor Associated Protein 2, Chain A"/>
    <property type="match status" value="1"/>
</dbReference>
<dbReference type="PROSITE" id="PS50144">
    <property type="entry name" value="MATH"/>
    <property type="match status" value="1"/>
</dbReference>
<comment type="caution">
    <text evidence="3">The sequence shown here is derived from an EMBL/GenBank/DDBJ whole genome shotgun (WGS) entry which is preliminary data.</text>
</comment>
<dbReference type="SUPFAM" id="SSF49599">
    <property type="entry name" value="TRAF domain-like"/>
    <property type="match status" value="1"/>
</dbReference>
<keyword evidence="4" id="KW-1185">Reference proteome</keyword>
<evidence type="ECO:0000259" key="2">
    <source>
        <dbReference type="PROSITE" id="PS50144"/>
    </source>
</evidence>
<evidence type="ECO:0000313" key="4">
    <source>
        <dbReference type="Proteomes" id="UP001608902"/>
    </source>
</evidence>
<protein>
    <recommendedName>
        <fullName evidence="2">MATH domain-containing protein</fullName>
    </recommendedName>
</protein>